<dbReference type="Pfam" id="PF00216">
    <property type="entry name" value="Bac_DNA_binding"/>
    <property type="match status" value="1"/>
</dbReference>
<keyword evidence="3" id="KW-0238">DNA-binding</keyword>
<dbReference type="InterPro" id="IPR010992">
    <property type="entry name" value="IHF-like_DNA-bd_dom_sf"/>
</dbReference>
<dbReference type="GO" id="GO:0030527">
    <property type="term" value="F:structural constituent of chromatin"/>
    <property type="evidence" value="ECO:0007669"/>
    <property type="project" value="InterPro"/>
</dbReference>
<dbReference type="GO" id="GO:0030261">
    <property type="term" value="P:chromosome condensation"/>
    <property type="evidence" value="ECO:0007669"/>
    <property type="project" value="UniProtKB-KW"/>
</dbReference>
<protein>
    <recommendedName>
        <fullName evidence="7">HU family DNA-binding protein</fullName>
    </recommendedName>
</protein>
<dbReference type="RefSeq" id="WP_144846568.1">
    <property type="nucleotide sequence ID" value="NZ_VNJI01000011.1"/>
</dbReference>
<evidence type="ECO:0000313" key="6">
    <source>
        <dbReference type="Proteomes" id="UP000317036"/>
    </source>
</evidence>
<evidence type="ECO:0008006" key="7">
    <source>
        <dbReference type="Google" id="ProtNLM"/>
    </source>
</evidence>
<dbReference type="GO" id="GO:0005829">
    <property type="term" value="C:cytosol"/>
    <property type="evidence" value="ECO:0007669"/>
    <property type="project" value="TreeGrafter"/>
</dbReference>
<keyword evidence="2" id="KW-0226">DNA condensation</keyword>
<sequence length="91" mass="9984">MKKEDLILKFAGKTGHSKKDATVCVDAFLDCIVEGLDEDGVVDITKVLKLTVKETSARKGRNPQTGEEIEIPKGKKIAFKALKRLDEVVGK</sequence>
<dbReference type="GO" id="GO:0003677">
    <property type="term" value="F:DNA binding"/>
    <property type="evidence" value="ECO:0007669"/>
    <property type="project" value="UniProtKB-KW"/>
</dbReference>
<evidence type="ECO:0000256" key="2">
    <source>
        <dbReference type="ARBA" id="ARBA00023067"/>
    </source>
</evidence>
<evidence type="ECO:0000256" key="4">
    <source>
        <dbReference type="RuleBase" id="RU003939"/>
    </source>
</evidence>
<dbReference type="OrthoDB" id="9799835at2"/>
<comment type="caution">
    <text evidence="5">The sequence shown here is derived from an EMBL/GenBank/DDBJ whole genome shotgun (WGS) entry which is preliminary data.</text>
</comment>
<dbReference type="SMART" id="SM00411">
    <property type="entry name" value="BHL"/>
    <property type="match status" value="1"/>
</dbReference>
<reference evidence="5 6" key="1">
    <citation type="submission" date="2019-07" db="EMBL/GenBank/DDBJ databases">
        <authorList>
            <person name="Kim J."/>
        </authorList>
    </citation>
    <scope>NUCLEOTIDE SEQUENCE [LARGE SCALE GENOMIC DNA]</scope>
    <source>
        <strain evidence="5 6">JC52</strain>
    </source>
</reference>
<keyword evidence="6" id="KW-1185">Reference proteome</keyword>
<gene>
    <name evidence="5" type="ORF">FPZ49_11315</name>
</gene>
<dbReference type="InterPro" id="IPR000119">
    <property type="entry name" value="Hist_DNA-bd"/>
</dbReference>
<proteinExistence type="inferred from homology"/>
<evidence type="ECO:0000256" key="1">
    <source>
        <dbReference type="ARBA" id="ARBA00010529"/>
    </source>
</evidence>
<accession>A0A559KCU3</accession>
<dbReference type="SUPFAM" id="SSF47729">
    <property type="entry name" value="IHF-like DNA-binding proteins"/>
    <property type="match status" value="1"/>
</dbReference>
<dbReference type="AlphaFoldDB" id="A0A559KCU3"/>
<dbReference type="PANTHER" id="PTHR33175">
    <property type="entry name" value="DNA-BINDING PROTEIN HU"/>
    <property type="match status" value="1"/>
</dbReference>
<evidence type="ECO:0000256" key="3">
    <source>
        <dbReference type="ARBA" id="ARBA00023125"/>
    </source>
</evidence>
<dbReference type="PANTHER" id="PTHR33175:SF3">
    <property type="entry name" value="DNA-BINDING PROTEIN HU-BETA"/>
    <property type="match status" value="1"/>
</dbReference>
<comment type="similarity">
    <text evidence="1 4">Belongs to the bacterial histone-like protein family.</text>
</comment>
<dbReference type="Proteomes" id="UP000317036">
    <property type="component" value="Unassembled WGS sequence"/>
</dbReference>
<organism evidence="5 6">
    <name type="scientific">Paenibacillus cremeus</name>
    <dbReference type="NCBI Taxonomy" id="2163881"/>
    <lineage>
        <taxon>Bacteria</taxon>
        <taxon>Bacillati</taxon>
        <taxon>Bacillota</taxon>
        <taxon>Bacilli</taxon>
        <taxon>Bacillales</taxon>
        <taxon>Paenibacillaceae</taxon>
        <taxon>Paenibacillus</taxon>
    </lineage>
</organism>
<evidence type="ECO:0000313" key="5">
    <source>
        <dbReference type="EMBL" id="TVY09952.1"/>
    </source>
</evidence>
<name>A0A559KCU3_9BACL</name>
<dbReference type="Gene3D" id="4.10.520.10">
    <property type="entry name" value="IHF-like DNA-binding proteins"/>
    <property type="match status" value="1"/>
</dbReference>
<dbReference type="EMBL" id="VNJI01000011">
    <property type="protein sequence ID" value="TVY09952.1"/>
    <property type="molecule type" value="Genomic_DNA"/>
</dbReference>